<dbReference type="OrthoDB" id="9839852at2"/>
<organism evidence="2 3">
    <name type="scientific">Nitratireductor mangrovi</name>
    <dbReference type="NCBI Taxonomy" id="2599600"/>
    <lineage>
        <taxon>Bacteria</taxon>
        <taxon>Pseudomonadati</taxon>
        <taxon>Pseudomonadota</taxon>
        <taxon>Alphaproteobacteria</taxon>
        <taxon>Hyphomicrobiales</taxon>
        <taxon>Phyllobacteriaceae</taxon>
        <taxon>Nitratireductor</taxon>
    </lineage>
</organism>
<dbReference type="Proteomes" id="UP000321389">
    <property type="component" value="Chromosome"/>
</dbReference>
<gene>
    <name evidence="2" type="ORF">FQ775_19450</name>
</gene>
<proteinExistence type="predicted"/>
<dbReference type="RefSeq" id="WP_146301007.1">
    <property type="nucleotide sequence ID" value="NZ_CP042301.2"/>
</dbReference>
<keyword evidence="1" id="KW-0812">Transmembrane</keyword>
<name>A0A5B8L3X8_9HYPH</name>
<accession>A0A5B8L3X8</accession>
<feature type="transmembrane region" description="Helical" evidence="1">
    <location>
        <begin position="83"/>
        <end position="103"/>
    </location>
</feature>
<sequence>MSEHEDKQPSASTSLGQLIARIPGGILGGIGLVGLLSGVIDLQGQIKEVVDAYQSVTRPIWDFSLGAFLRIFGWRLPGFLKDYLSMGFIVATAEFFAIGRLLWAGNWRMKFWTRLWGGFRVLFVDMHGRPIVTFLFWPITIIRTFISSLRSASAKDHAEMMLSPLRSTKRARAFYRSMRHYGAKSFFGFVLWALIILMISYGIKLTETAGTLA</sequence>
<evidence type="ECO:0000313" key="2">
    <source>
        <dbReference type="EMBL" id="QDZ02370.1"/>
    </source>
</evidence>
<dbReference type="KEGG" id="niy:FQ775_19450"/>
<keyword evidence="1" id="KW-1133">Transmembrane helix</keyword>
<protein>
    <submittedName>
        <fullName evidence="2">Uncharacterized protein</fullName>
    </submittedName>
</protein>
<evidence type="ECO:0000313" key="3">
    <source>
        <dbReference type="Proteomes" id="UP000321389"/>
    </source>
</evidence>
<dbReference type="AlphaFoldDB" id="A0A5B8L3X8"/>
<dbReference type="EMBL" id="CP042301">
    <property type="protein sequence ID" value="QDZ02370.1"/>
    <property type="molecule type" value="Genomic_DNA"/>
</dbReference>
<evidence type="ECO:0000256" key="1">
    <source>
        <dbReference type="SAM" id="Phobius"/>
    </source>
</evidence>
<keyword evidence="1" id="KW-0472">Membrane</keyword>
<keyword evidence="3" id="KW-1185">Reference proteome</keyword>
<feature type="transmembrane region" description="Helical" evidence="1">
    <location>
        <begin position="20"/>
        <end position="40"/>
    </location>
</feature>
<feature type="transmembrane region" description="Helical" evidence="1">
    <location>
        <begin position="186"/>
        <end position="203"/>
    </location>
</feature>
<reference evidence="2" key="1">
    <citation type="submission" date="2020-04" db="EMBL/GenBank/DDBJ databases">
        <title>Nitratireductor sp. nov. isolated from mangrove soil.</title>
        <authorList>
            <person name="Ye Y."/>
        </authorList>
    </citation>
    <scope>NUCLEOTIDE SEQUENCE</scope>
    <source>
        <strain evidence="2">SY7</strain>
    </source>
</reference>